<name>S5TKL3_9CORY</name>
<evidence type="ECO:0000259" key="14">
    <source>
        <dbReference type="Pfam" id="PF20260"/>
    </source>
</evidence>
<dbReference type="KEGG" id="cmd:B841_09745"/>
<accession>S5TKL3</accession>
<evidence type="ECO:0000259" key="13">
    <source>
        <dbReference type="Pfam" id="PF04452"/>
    </source>
</evidence>
<dbReference type="PIRSF" id="PIRSF015601">
    <property type="entry name" value="MTase_slr0722"/>
    <property type="match status" value="1"/>
</dbReference>
<keyword evidence="5 12" id="KW-0963">Cytoplasm</keyword>
<dbReference type="InterPro" id="IPR029026">
    <property type="entry name" value="tRNA_m1G_MTases_N"/>
</dbReference>
<dbReference type="EC" id="2.1.1.193" evidence="3 12"/>
<evidence type="ECO:0000256" key="9">
    <source>
        <dbReference type="ARBA" id="ARBA00022691"/>
    </source>
</evidence>
<evidence type="ECO:0000256" key="3">
    <source>
        <dbReference type="ARBA" id="ARBA00012328"/>
    </source>
</evidence>
<dbReference type="AlphaFoldDB" id="S5TKL3"/>
<dbReference type="EMBL" id="CP003924">
    <property type="protein sequence ID" value="AGS35421.1"/>
    <property type="molecule type" value="Genomic_DNA"/>
</dbReference>
<keyword evidence="9 12" id="KW-0949">S-adenosyl-L-methionine</keyword>
<evidence type="ECO:0000256" key="5">
    <source>
        <dbReference type="ARBA" id="ARBA00022490"/>
    </source>
</evidence>
<sequence>MSLPVFLTDSLAGERLTLTGGEGRHAVTVKRIQPGERVLLIDGSGDAATVEVAEVSGKDTLVGEVIERHPHQPPRPYVVVVQALPKSERSELAVDLATQAGADEIIPWQAARCEAKWTDAKTPKHVAKWEAAATAAAKQSRRTRIPPINKPVTTSQLAELIAGHTAYVLHEDAAEPIGAVDLDVDKLYLLIGPEGGVGEEELDALGARAVRLGPEVYRTASAAMVALSAIGALKRW</sequence>
<dbReference type="Proteomes" id="UP000015388">
    <property type="component" value="Chromosome"/>
</dbReference>
<dbReference type="STRING" id="1224163.B841_09745"/>
<dbReference type="InterPro" id="IPR006700">
    <property type="entry name" value="RsmE"/>
</dbReference>
<dbReference type="InterPro" id="IPR046886">
    <property type="entry name" value="RsmE_MTase_dom"/>
</dbReference>
<dbReference type="PATRIC" id="fig|1224163.3.peg.1963"/>
<keyword evidence="6 12" id="KW-0698">rRNA processing</keyword>
<comment type="function">
    <text evidence="10 12">Specifically methylates the N3 position of the uracil ring of uridine 1498 (m3U1498) in 16S rRNA. Acts on the fully assembled 30S ribosomal subunit.</text>
</comment>
<evidence type="ECO:0000256" key="4">
    <source>
        <dbReference type="ARBA" id="ARBA00013673"/>
    </source>
</evidence>
<dbReference type="Pfam" id="PF04452">
    <property type="entry name" value="Methyltrans_RNA"/>
    <property type="match status" value="1"/>
</dbReference>
<evidence type="ECO:0000256" key="6">
    <source>
        <dbReference type="ARBA" id="ARBA00022552"/>
    </source>
</evidence>
<dbReference type="PANTHER" id="PTHR30027">
    <property type="entry name" value="RIBOSOMAL RNA SMALL SUBUNIT METHYLTRANSFERASE E"/>
    <property type="match status" value="1"/>
</dbReference>
<dbReference type="PANTHER" id="PTHR30027:SF3">
    <property type="entry name" value="16S RRNA (URACIL(1498)-N(3))-METHYLTRANSFERASE"/>
    <property type="match status" value="1"/>
</dbReference>
<evidence type="ECO:0000313" key="15">
    <source>
        <dbReference type="EMBL" id="AGS35421.1"/>
    </source>
</evidence>
<evidence type="ECO:0000256" key="7">
    <source>
        <dbReference type="ARBA" id="ARBA00022603"/>
    </source>
</evidence>
<evidence type="ECO:0000256" key="1">
    <source>
        <dbReference type="ARBA" id="ARBA00004496"/>
    </source>
</evidence>
<comment type="catalytic activity">
    <reaction evidence="11 12">
        <text>uridine(1498) in 16S rRNA + S-adenosyl-L-methionine = N(3)-methyluridine(1498) in 16S rRNA + S-adenosyl-L-homocysteine + H(+)</text>
        <dbReference type="Rhea" id="RHEA:42920"/>
        <dbReference type="Rhea" id="RHEA-COMP:10283"/>
        <dbReference type="Rhea" id="RHEA-COMP:10284"/>
        <dbReference type="ChEBI" id="CHEBI:15378"/>
        <dbReference type="ChEBI" id="CHEBI:57856"/>
        <dbReference type="ChEBI" id="CHEBI:59789"/>
        <dbReference type="ChEBI" id="CHEBI:65315"/>
        <dbReference type="ChEBI" id="CHEBI:74502"/>
        <dbReference type="EC" id="2.1.1.193"/>
    </reaction>
</comment>
<dbReference type="SUPFAM" id="SSF75217">
    <property type="entry name" value="alpha/beta knot"/>
    <property type="match status" value="1"/>
</dbReference>
<dbReference type="NCBIfam" id="NF008693">
    <property type="entry name" value="PRK11713.2-3"/>
    <property type="match status" value="1"/>
</dbReference>
<comment type="subcellular location">
    <subcellularLocation>
        <location evidence="1 12">Cytoplasm</location>
    </subcellularLocation>
</comment>
<dbReference type="GO" id="GO:0005737">
    <property type="term" value="C:cytoplasm"/>
    <property type="evidence" value="ECO:0007669"/>
    <property type="project" value="UniProtKB-SubCell"/>
</dbReference>
<dbReference type="RefSeq" id="WP_020935354.1">
    <property type="nucleotide sequence ID" value="NC_021915.1"/>
</dbReference>
<dbReference type="InterPro" id="IPR029028">
    <property type="entry name" value="Alpha/beta_knot_MTases"/>
</dbReference>
<keyword evidence="7 12" id="KW-0489">Methyltransferase</keyword>
<evidence type="ECO:0000313" key="16">
    <source>
        <dbReference type="Proteomes" id="UP000015388"/>
    </source>
</evidence>
<dbReference type="CDD" id="cd18084">
    <property type="entry name" value="RsmE-like"/>
    <property type="match status" value="1"/>
</dbReference>
<dbReference type="GO" id="GO:0070042">
    <property type="term" value="F:rRNA (uridine-N3-)-methyltransferase activity"/>
    <property type="evidence" value="ECO:0007669"/>
    <property type="project" value="TreeGrafter"/>
</dbReference>
<dbReference type="Gene3D" id="2.40.240.20">
    <property type="entry name" value="Hypothetical PUA domain-like, domain 1"/>
    <property type="match status" value="1"/>
</dbReference>
<dbReference type="OrthoDB" id="9808126at2"/>
<evidence type="ECO:0000256" key="11">
    <source>
        <dbReference type="ARBA" id="ARBA00047944"/>
    </source>
</evidence>
<dbReference type="Gene3D" id="3.40.1280.10">
    <property type="match status" value="1"/>
</dbReference>
<dbReference type="SUPFAM" id="SSF88697">
    <property type="entry name" value="PUA domain-like"/>
    <property type="match status" value="1"/>
</dbReference>
<feature type="domain" description="Ribosomal RNA small subunit methyltransferase E methyltransferase" evidence="13">
    <location>
        <begin position="77"/>
        <end position="230"/>
    </location>
</feature>
<comment type="similarity">
    <text evidence="2 12">Belongs to the RNA methyltransferase RsmE family.</text>
</comment>
<dbReference type="Pfam" id="PF20260">
    <property type="entry name" value="PUA_4"/>
    <property type="match status" value="1"/>
</dbReference>
<protein>
    <recommendedName>
        <fullName evidence="4 12">Ribosomal RNA small subunit methyltransferase E</fullName>
        <ecNumber evidence="3 12">2.1.1.193</ecNumber>
    </recommendedName>
</protein>
<dbReference type="GO" id="GO:0070475">
    <property type="term" value="P:rRNA base methylation"/>
    <property type="evidence" value="ECO:0007669"/>
    <property type="project" value="TreeGrafter"/>
</dbReference>
<evidence type="ECO:0000256" key="2">
    <source>
        <dbReference type="ARBA" id="ARBA00005528"/>
    </source>
</evidence>
<keyword evidence="8 12" id="KW-0808">Transferase</keyword>
<dbReference type="InterPro" id="IPR046887">
    <property type="entry name" value="RsmE_PUA-like"/>
</dbReference>
<feature type="domain" description="Ribosomal RNA small subunit methyltransferase E PUA-like" evidence="14">
    <location>
        <begin position="18"/>
        <end position="65"/>
    </location>
</feature>
<dbReference type="eggNOG" id="COG1385">
    <property type="taxonomic scope" value="Bacteria"/>
</dbReference>
<dbReference type="NCBIfam" id="TIGR00046">
    <property type="entry name" value="RsmE family RNA methyltransferase"/>
    <property type="match status" value="1"/>
</dbReference>
<gene>
    <name evidence="15" type="ORF">B841_09745</name>
</gene>
<evidence type="ECO:0000256" key="10">
    <source>
        <dbReference type="ARBA" id="ARBA00025699"/>
    </source>
</evidence>
<dbReference type="HOGENOM" id="CLU_067442_2_0_11"/>
<evidence type="ECO:0000256" key="8">
    <source>
        <dbReference type="ARBA" id="ARBA00022679"/>
    </source>
</evidence>
<keyword evidence="16" id="KW-1185">Reference proteome</keyword>
<proteinExistence type="inferred from homology"/>
<reference evidence="15 16" key="1">
    <citation type="submission" date="2012-11" db="EMBL/GenBank/DDBJ databases">
        <title>The complete genome sequence of Corynebacterium maris Coryn-1 (=DSM 45190).</title>
        <authorList>
            <person name="Schaffert L."/>
            <person name="Albersmeier A."/>
            <person name="Kalinowski J."/>
            <person name="Ruckert C."/>
        </authorList>
    </citation>
    <scope>NUCLEOTIDE SEQUENCE [LARGE SCALE GENOMIC DNA]</scope>
    <source>
        <strain evidence="16">Coryn-1</strain>
    </source>
</reference>
<dbReference type="InterPro" id="IPR015947">
    <property type="entry name" value="PUA-like_sf"/>
</dbReference>
<evidence type="ECO:0000256" key="12">
    <source>
        <dbReference type="PIRNR" id="PIRNR015601"/>
    </source>
</evidence>
<organism evidence="15 16">
    <name type="scientific">Corynebacterium maris DSM 45190</name>
    <dbReference type="NCBI Taxonomy" id="1224163"/>
    <lineage>
        <taxon>Bacteria</taxon>
        <taxon>Bacillati</taxon>
        <taxon>Actinomycetota</taxon>
        <taxon>Actinomycetes</taxon>
        <taxon>Mycobacteriales</taxon>
        <taxon>Corynebacteriaceae</taxon>
        <taxon>Corynebacterium</taxon>
    </lineage>
</organism>